<dbReference type="Gene3D" id="3.60.10.10">
    <property type="entry name" value="Endonuclease/exonuclease/phosphatase"/>
    <property type="match status" value="1"/>
</dbReference>
<evidence type="ECO:0000256" key="1">
    <source>
        <dbReference type="SAM" id="MobiDB-lite"/>
    </source>
</evidence>
<dbReference type="Pfam" id="PF14529">
    <property type="entry name" value="Exo_endo_phos_2"/>
    <property type="match status" value="1"/>
</dbReference>
<dbReference type="STRING" id="1314783.A0A165PCV5"/>
<dbReference type="SUPFAM" id="SSF56219">
    <property type="entry name" value="DNase I-like"/>
    <property type="match status" value="1"/>
</dbReference>
<feature type="domain" description="Endonuclease/exonuclease/phosphatase" evidence="2">
    <location>
        <begin position="2"/>
        <end position="93"/>
    </location>
</feature>
<organism evidence="3 4">
    <name type="scientific">Daedalea quercina L-15889</name>
    <dbReference type="NCBI Taxonomy" id="1314783"/>
    <lineage>
        <taxon>Eukaryota</taxon>
        <taxon>Fungi</taxon>
        <taxon>Dikarya</taxon>
        <taxon>Basidiomycota</taxon>
        <taxon>Agaricomycotina</taxon>
        <taxon>Agaricomycetes</taxon>
        <taxon>Polyporales</taxon>
        <taxon>Fomitopsis</taxon>
    </lineage>
</organism>
<dbReference type="Proteomes" id="UP000076727">
    <property type="component" value="Unassembled WGS sequence"/>
</dbReference>
<gene>
    <name evidence="3" type="ORF">DAEQUDRAFT_738966</name>
</gene>
<dbReference type="GO" id="GO:0003824">
    <property type="term" value="F:catalytic activity"/>
    <property type="evidence" value="ECO:0007669"/>
    <property type="project" value="InterPro"/>
</dbReference>
<proteinExistence type="predicted"/>
<evidence type="ECO:0000313" key="4">
    <source>
        <dbReference type="Proteomes" id="UP000076727"/>
    </source>
</evidence>
<dbReference type="InterPro" id="IPR036691">
    <property type="entry name" value="Endo/exonu/phosph_ase_sf"/>
</dbReference>
<protein>
    <recommendedName>
        <fullName evidence="2">Endonuclease/exonuclease/phosphatase domain-containing protein</fullName>
    </recommendedName>
</protein>
<sequence length="446" mass="50583">MPTVLSDDWNLHHPLWSRTADPAKESTEQTVDWLVRNGYTIKNEKGTPTFFSHSHRTWSTLDLTFTNPAATELDVAKHWQIDEESSFGSDHFALRWTIDYGAAKVENVMGEKYNFKDTDPAKWRDTFRRALYTHAEPLQPLHQTDHMLSADVLDAAADALTNAMQDANAAAAKVRKPSDKARPWWNQELHNAAKMIADLRSQSLAHAQRWGTQAKADAKTHEATVASGLRLPDDPSSTQLIMYIDDGKIYVSSLSLDTNVHILKRAYDKVDAWLISVGLTPDLIKRELMHYSNRRRDKNYSPTITLSGANGTDTVIAAWQRKLNEPSMAWDCLQTQYGAYPKNITTQITALEIEAAIPPIRHHLNLVRDNAAIRLNKLGDFSPIIQRLPETWQRHRVDTPPPPCPTHRRVTARRRKPPASTRLNDLASLSDPQNERLEPLALPPWQ</sequence>
<evidence type="ECO:0000313" key="3">
    <source>
        <dbReference type="EMBL" id="KZT68049.1"/>
    </source>
</evidence>
<keyword evidence="4" id="KW-1185">Reference proteome</keyword>
<feature type="region of interest" description="Disordered" evidence="1">
    <location>
        <begin position="393"/>
        <end position="446"/>
    </location>
</feature>
<evidence type="ECO:0000259" key="2">
    <source>
        <dbReference type="Pfam" id="PF14529"/>
    </source>
</evidence>
<dbReference type="InterPro" id="IPR005135">
    <property type="entry name" value="Endo/exonuclease/phosphatase"/>
</dbReference>
<feature type="compositionally biased region" description="Basic residues" evidence="1">
    <location>
        <begin position="406"/>
        <end position="417"/>
    </location>
</feature>
<dbReference type="OrthoDB" id="3230070at2759"/>
<reference evidence="3 4" key="1">
    <citation type="journal article" date="2016" name="Mol. Biol. Evol.">
        <title>Comparative Genomics of Early-Diverging Mushroom-Forming Fungi Provides Insights into the Origins of Lignocellulose Decay Capabilities.</title>
        <authorList>
            <person name="Nagy L.G."/>
            <person name="Riley R."/>
            <person name="Tritt A."/>
            <person name="Adam C."/>
            <person name="Daum C."/>
            <person name="Floudas D."/>
            <person name="Sun H."/>
            <person name="Yadav J.S."/>
            <person name="Pangilinan J."/>
            <person name="Larsson K.H."/>
            <person name="Matsuura K."/>
            <person name="Barry K."/>
            <person name="Labutti K."/>
            <person name="Kuo R."/>
            <person name="Ohm R.A."/>
            <person name="Bhattacharya S.S."/>
            <person name="Shirouzu T."/>
            <person name="Yoshinaga Y."/>
            <person name="Martin F.M."/>
            <person name="Grigoriev I.V."/>
            <person name="Hibbett D.S."/>
        </authorList>
    </citation>
    <scope>NUCLEOTIDE SEQUENCE [LARGE SCALE GENOMIC DNA]</scope>
    <source>
        <strain evidence="3 4">L-15889</strain>
    </source>
</reference>
<accession>A0A165PCV5</accession>
<dbReference type="AlphaFoldDB" id="A0A165PCV5"/>
<dbReference type="EMBL" id="KV429070">
    <property type="protein sequence ID" value="KZT68049.1"/>
    <property type="molecule type" value="Genomic_DNA"/>
</dbReference>
<name>A0A165PCV5_9APHY</name>